<dbReference type="Pfam" id="PF12833">
    <property type="entry name" value="HTH_18"/>
    <property type="match status" value="1"/>
</dbReference>
<sequence>MPCLIDDVECFWLERVVGNQQVIPQGVFDIFINTHMRYYGTDKQRFQPSMWLVGQHTCQYQLTAQALCWVFSIRLQPFALLPFPQFNALEIKNTLQNIADNFGGHTLANQVINILSENKVQTAKTLLAVCSELAQIWLVNNVLSKVNFTVPTLFRAETNYILGHKGDIQVNALCDSFCLSKVTIRKHFLVHCGLLSKELSQIWRLNHFLMLAHSGKLPSMTDAAIAAGFYDQAHLIREFKGILNCTPTVYFKENGFDSATITQINKRFAGVYNPIEQKD</sequence>
<dbReference type="SMART" id="SM00342">
    <property type="entry name" value="HTH_ARAC"/>
    <property type="match status" value="1"/>
</dbReference>
<evidence type="ECO:0000256" key="3">
    <source>
        <dbReference type="ARBA" id="ARBA00023163"/>
    </source>
</evidence>
<reference evidence="5 6" key="1">
    <citation type="submission" date="2016-09" db="EMBL/GenBank/DDBJ databases">
        <title>Pseudoalteromonas amylolytica sp. nov., isolated from the surface seawater.</title>
        <authorList>
            <person name="Wu Y.-H."/>
            <person name="Cheng H."/>
            <person name="Jin X.-B."/>
            <person name="Wang C.-S."/>
            <person name="Xu X.-W."/>
        </authorList>
    </citation>
    <scope>NUCLEOTIDE SEQUENCE [LARGE SCALE GENOMIC DNA]</scope>
    <source>
        <strain evidence="5 6">JW1</strain>
    </source>
</reference>
<name>A0A1S1MSN6_9GAMM</name>
<dbReference type="GO" id="GO:0003700">
    <property type="term" value="F:DNA-binding transcription factor activity"/>
    <property type="evidence" value="ECO:0007669"/>
    <property type="project" value="InterPro"/>
</dbReference>
<dbReference type="Gene3D" id="1.10.10.60">
    <property type="entry name" value="Homeodomain-like"/>
    <property type="match status" value="1"/>
</dbReference>
<dbReference type="InterPro" id="IPR018060">
    <property type="entry name" value="HTH_AraC"/>
</dbReference>
<dbReference type="Proteomes" id="UP000179786">
    <property type="component" value="Unassembled WGS sequence"/>
</dbReference>
<dbReference type="STRING" id="1859457.BET10_15330"/>
<keyword evidence="6" id="KW-1185">Reference proteome</keyword>
<dbReference type="AlphaFoldDB" id="A0A1S1MSN6"/>
<keyword evidence="3" id="KW-0804">Transcription</keyword>
<protein>
    <recommendedName>
        <fullName evidence="4">HTH araC/xylS-type domain-containing protein</fullName>
    </recommendedName>
</protein>
<evidence type="ECO:0000313" key="6">
    <source>
        <dbReference type="Proteomes" id="UP000179786"/>
    </source>
</evidence>
<feature type="domain" description="HTH araC/xylS-type" evidence="4">
    <location>
        <begin position="155"/>
        <end position="253"/>
    </location>
</feature>
<dbReference type="PANTHER" id="PTHR46796">
    <property type="entry name" value="HTH-TYPE TRANSCRIPTIONAL ACTIVATOR RHAS-RELATED"/>
    <property type="match status" value="1"/>
</dbReference>
<dbReference type="SUPFAM" id="SSF46689">
    <property type="entry name" value="Homeodomain-like"/>
    <property type="match status" value="1"/>
</dbReference>
<dbReference type="PROSITE" id="PS01124">
    <property type="entry name" value="HTH_ARAC_FAMILY_2"/>
    <property type="match status" value="1"/>
</dbReference>
<evidence type="ECO:0000313" key="5">
    <source>
        <dbReference type="EMBL" id="OHU90143.1"/>
    </source>
</evidence>
<accession>A0A1S1MSN6</accession>
<evidence type="ECO:0000256" key="2">
    <source>
        <dbReference type="ARBA" id="ARBA00023125"/>
    </source>
</evidence>
<dbReference type="GO" id="GO:0043565">
    <property type="term" value="F:sequence-specific DNA binding"/>
    <property type="evidence" value="ECO:0007669"/>
    <property type="project" value="InterPro"/>
</dbReference>
<comment type="caution">
    <text evidence="5">The sequence shown here is derived from an EMBL/GenBank/DDBJ whole genome shotgun (WGS) entry which is preliminary data.</text>
</comment>
<dbReference type="Pfam" id="PF20240">
    <property type="entry name" value="DUF6597"/>
    <property type="match status" value="1"/>
</dbReference>
<organism evidence="5 6">
    <name type="scientific">Pseudoalteromonas amylolytica</name>
    <dbReference type="NCBI Taxonomy" id="1859457"/>
    <lineage>
        <taxon>Bacteria</taxon>
        <taxon>Pseudomonadati</taxon>
        <taxon>Pseudomonadota</taxon>
        <taxon>Gammaproteobacteria</taxon>
        <taxon>Alteromonadales</taxon>
        <taxon>Pseudoalteromonadaceae</taxon>
        <taxon>Pseudoalteromonas</taxon>
    </lineage>
</organism>
<gene>
    <name evidence="5" type="ORF">BET10_15330</name>
</gene>
<dbReference type="InterPro" id="IPR009057">
    <property type="entry name" value="Homeodomain-like_sf"/>
</dbReference>
<keyword evidence="2" id="KW-0238">DNA-binding</keyword>
<evidence type="ECO:0000256" key="1">
    <source>
        <dbReference type="ARBA" id="ARBA00023015"/>
    </source>
</evidence>
<evidence type="ECO:0000259" key="4">
    <source>
        <dbReference type="PROSITE" id="PS01124"/>
    </source>
</evidence>
<dbReference type="InterPro" id="IPR050204">
    <property type="entry name" value="AraC_XylS_family_regulators"/>
</dbReference>
<dbReference type="InterPro" id="IPR046532">
    <property type="entry name" value="DUF6597"/>
</dbReference>
<keyword evidence="1" id="KW-0805">Transcription regulation</keyword>
<dbReference type="EMBL" id="MKJU01000027">
    <property type="protein sequence ID" value="OHU90143.1"/>
    <property type="molecule type" value="Genomic_DNA"/>
</dbReference>
<proteinExistence type="predicted"/>